<evidence type="ECO:0000313" key="2">
    <source>
        <dbReference type="Proteomes" id="UP000501914"/>
    </source>
</evidence>
<evidence type="ECO:0000313" key="1">
    <source>
        <dbReference type="EMBL" id="QIW81209.1"/>
    </source>
</evidence>
<name>A0A6H0WMN5_9BACI</name>
<dbReference type="Pfam" id="PF26344">
    <property type="entry name" value="YuzC"/>
    <property type="match status" value="1"/>
</dbReference>
<dbReference type="OrthoDB" id="2615349at2"/>
<reference evidence="1 2" key="1">
    <citation type="submission" date="2020-02" db="EMBL/GenBank/DDBJ databases">
        <title>Genome sequencing, annotation and comparative genomic analysis of Bacillus tequilensis EA-CB0015, an effective biological control agent against Pseudocercospora fijiensis in banana plants.</title>
        <authorList>
            <person name="Cuellar-Gaviria T.Z."/>
            <person name="Ju K.-S."/>
            <person name="Villegas-Escobar V."/>
        </authorList>
    </citation>
    <scope>NUCLEOTIDE SEQUENCE [LARGE SCALE GENOMIC DNA]</scope>
    <source>
        <strain evidence="1 2">EA-CB0015</strain>
    </source>
</reference>
<organism evidence="1 2">
    <name type="scientific">Bacillus tequilensis</name>
    <dbReference type="NCBI Taxonomy" id="227866"/>
    <lineage>
        <taxon>Bacteria</taxon>
        <taxon>Bacillati</taxon>
        <taxon>Bacillota</taxon>
        <taxon>Bacilli</taxon>
        <taxon>Bacillales</taxon>
        <taxon>Bacillaceae</taxon>
        <taxon>Bacillus</taxon>
    </lineage>
</organism>
<dbReference type="PIRSF" id="PIRSF009597">
    <property type="entry name" value="UCP009597"/>
    <property type="match status" value="1"/>
</dbReference>
<gene>
    <name evidence="1" type="ORF">G4P54_16180</name>
</gene>
<dbReference type="EMBL" id="CP048852">
    <property type="protein sequence ID" value="QIW81209.1"/>
    <property type="molecule type" value="Genomic_DNA"/>
</dbReference>
<keyword evidence="2" id="KW-1185">Reference proteome</keyword>
<sequence length="122" mass="13875">MRYRYPWFYAYPYEIRRPPASPANTDIFIRSAKQAAGLFADAQLVLSRIAGSGELSRRILTAAEQSDKQTVKRLIKQMGVRHEVDAGFNPDGIYISLIGTQSRMILALRWSENRNHFASISL</sequence>
<protein>
    <submittedName>
        <fullName evidence="1">Uncharacterized protein</fullName>
    </submittedName>
</protein>
<dbReference type="RefSeq" id="WP_024713708.1">
    <property type="nucleotide sequence ID" value="NZ_CP048852.1"/>
</dbReference>
<dbReference type="KEGG" id="bteq:G4P54_16180"/>
<dbReference type="InterPro" id="IPR058870">
    <property type="entry name" value="YuzC"/>
</dbReference>
<accession>A0A6H0WMN5</accession>
<proteinExistence type="predicted"/>
<dbReference type="AlphaFoldDB" id="A0A6H0WMN5"/>
<dbReference type="Proteomes" id="UP000501914">
    <property type="component" value="Chromosome"/>
</dbReference>